<gene>
    <name evidence="2" type="ORF">AUR64_08780</name>
</gene>
<keyword evidence="3" id="KW-1185">Reference proteome</keyword>
<dbReference type="InterPro" id="IPR043899">
    <property type="entry name" value="DUF5789"/>
</dbReference>
<comment type="caution">
    <text evidence="2">The sequence shown here is derived from an EMBL/GenBank/DDBJ whole genome shotgun (WGS) entry which is preliminary data.</text>
</comment>
<evidence type="ECO:0008006" key="4">
    <source>
        <dbReference type="Google" id="ProtNLM"/>
    </source>
</evidence>
<name>A0A0W1R8G5_9EURY</name>
<dbReference type="Pfam" id="PF19102">
    <property type="entry name" value="DUF5789"/>
    <property type="match status" value="1"/>
</dbReference>
<sequence>MADDDAEDEGPVVELGDGEPVDGAPLAQVASRLTWPQQASSIRQKEGDAVIRTPSGAQTLSDVLDRIDDTYFDTRQTFVSKVHAVVGDEPVETSN</sequence>
<dbReference type="EMBL" id="LOPU01000018">
    <property type="protein sequence ID" value="KTG09724.1"/>
    <property type="molecule type" value="Genomic_DNA"/>
</dbReference>
<evidence type="ECO:0000256" key="1">
    <source>
        <dbReference type="SAM" id="MobiDB-lite"/>
    </source>
</evidence>
<evidence type="ECO:0000313" key="3">
    <source>
        <dbReference type="Proteomes" id="UP000054387"/>
    </source>
</evidence>
<feature type="region of interest" description="Disordered" evidence="1">
    <location>
        <begin position="1"/>
        <end position="23"/>
    </location>
</feature>
<protein>
    <recommendedName>
        <fullName evidence="4">DUF2795 domain-containing protein</fullName>
    </recommendedName>
</protein>
<organism evidence="2 3">
    <name type="scientific">Haloprofundus marisrubri</name>
    <dbReference type="NCBI Taxonomy" id="1514971"/>
    <lineage>
        <taxon>Archaea</taxon>
        <taxon>Methanobacteriati</taxon>
        <taxon>Methanobacteriota</taxon>
        <taxon>Stenosarchaea group</taxon>
        <taxon>Halobacteria</taxon>
        <taxon>Halobacteriales</taxon>
        <taxon>Haloferacaceae</taxon>
        <taxon>Haloprofundus</taxon>
    </lineage>
</organism>
<dbReference type="RefSeq" id="WP_058581079.1">
    <property type="nucleotide sequence ID" value="NZ_LOPU01000018.1"/>
</dbReference>
<evidence type="ECO:0000313" key="2">
    <source>
        <dbReference type="EMBL" id="KTG09724.1"/>
    </source>
</evidence>
<proteinExistence type="predicted"/>
<dbReference type="STRING" id="1514971.AUR64_08780"/>
<reference evidence="2 3" key="1">
    <citation type="submission" date="2015-12" db="EMBL/GenBank/DDBJ databases">
        <title>Haloprofundus marisrubri gen. nov., sp. nov., an extremely halophilic archaeon isolated from the Discovery deep brine-seawater interface in the Red Sea.</title>
        <authorList>
            <person name="Zhang G."/>
            <person name="Stingl U."/>
            <person name="Rashid M."/>
        </authorList>
    </citation>
    <scope>NUCLEOTIDE SEQUENCE [LARGE SCALE GENOMIC DNA]</scope>
    <source>
        <strain evidence="2 3">SB9</strain>
    </source>
</reference>
<accession>A0A0W1R8G5</accession>
<dbReference type="OrthoDB" id="195084at2157"/>
<dbReference type="AlphaFoldDB" id="A0A0W1R8G5"/>
<dbReference type="Proteomes" id="UP000054387">
    <property type="component" value="Unassembled WGS sequence"/>
</dbReference>
<feature type="compositionally biased region" description="Acidic residues" evidence="1">
    <location>
        <begin position="1"/>
        <end position="20"/>
    </location>
</feature>